<evidence type="ECO:0000313" key="3">
    <source>
        <dbReference type="Proteomes" id="UP000199318"/>
    </source>
</evidence>
<protein>
    <submittedName>
        <fullName evidence="2">Polyphosphate kinase</fullName>
    </submittedName>
</protein>
<keyword evidence="2" id="KW-0808">Transferase</keyword>
<proteinExistence type="predicted"/>
<sequence length="153" mass="17545">MNSLTDKPLILKIYEASCEGVKIDLIVRGICCLRPGIPGVSDNISVRSIVDRFLEHSRIFYFHNNGNPSVFLSSADWMTRNMDKRIEILFPVHSSHVKKRVVQVLYAGLEDNVKARIQQADGSYHYPRQTGSQHKFQSQLKLFEDVLQEPEDN</sequence>
<dbReference type="AlphaFoldDB" id="A0A1H9S8L9"/>
<evidence type="ECO:0000313" key="2">
    <source>
        <dbReference type="EMBL" id="SER81311.1"/>
    </source>
</evidence>
<evidence type="ECO:0000259" key="1">
    <source>
        <dbReference type="Pfam" id="PF13090"/>
    </source>
</evidence>
<keyword evidence="2" id="KW-0418">Kinase</keyword>
<dbReference type="PANTHER" id="PTHR30218:SF0">
    <property type="entry name" value="POLYPHOSPHATE KINASE"/>
    <property type="match status" value="1"/>
</dbReference>
<keyword evidence="3" id="KW-1185">Reference proteome</keyword>
<comment type="caution">
    <text evidence="2">The sequence shown here is derived from an EMBL/GenBank/DDBJ whole genome shotgun (WGS) entry which is preliminary data.</text>
</comment>
<feature type="domain" description="Polyphosphate kinase C-terminal" evidence="1">
    <location>
        <begin position="1"/>
        <end position="139"/>
    </location>
</feature>
<organism evidence="2 3">
    <name type="scientific">Salisediminibacterium halotolerans</name>
    <dbReference type="NCBI Taxonomy" id="517425"/>
    <lineage>
        <taxon>Bacteria</taxon>
        <taxon>Bacillati</taxon>
        <taxon>Bacillota</taxon>
        <taxon>Bacilli</taxon>
        <taxon>Bacillales</taxon>
        <taxon>Bacillaceae</taxon>
        <taxon>Salisediminibacterium</taxon>
    </lineage>
</organism>
<dbReference type="InterPro" id="IPR003414">
    <property type="entry name" value="PP_kinase"/>
</dbReference>
<dbReference type="STRING" id="1464123.SAMN05444126_10691"/>
<dbReference type="GO" id="GO:0009358">
    <property type="term" value="C:polyphosphate kinase complex"/>
    <property type="evidence" value="ECO:0007669"/>
    <property type="project" value="InterPro"/>
</dbReference>
<dbReference type="GO" id="GO:0006799">
    <property type="term" value="P:polyphosphate biosynthetic process"/>
    <property type="evidence" value="ECO:0007669"/>
    <property type="project" value="InterPro"/>
</dbReference>
<dbReference type="PANTHER" id="PTHR30218">
    <property type="entry name" value="POLYPHOSPHATE KINASE"/>
    <property type="match status" value="1"/>
</dbReference>
<name>A0A1H9S8L9_9BACI</name>
<reference evidence="3" key="1">
    <citation type="submission" date="2016-10" db="EMBL/GenBank/DDBJ databases">
        <authorList>
            <person name="de Groot N.N."/>
        </authorList>
    </citation>
    <scope>NUCLEOTIDE SEQUENCE [LARGE SCALE GENOMIC DNA]</scope>
    <source>
        <strain evidence="3">10nlg</strain>
    </source>
</reference>
<dbReference type="GO" id="GO:0008976">
    <property type="term" value="F:polyphosphate kinase activity"/>
    <property type="evidence" value="ECO:0007669"/>
    <property type="project" value="InterPro"/>
</dbReference>
<dbReference type="Pfam" id="PF13090">
    <property type="entry name" value="PP_kinase_C"/>
    <property type="match status" value="1"/>
</dbReference>
<dbReference type="InterPro" id="IPR025200">
    <property type="entry name" value="PPK_C_dom2"/>
</dbReference>
<dbReference type="Proteomes" id="UP000199318">
    <property type="component" value="Unassembled WGS sequence"/>
</dbReference>
<dbReference type="SUPFAM" id="SSF56024">
    <property type="entry name" value="Phospholipase D/nuclease"/>
    <property type="match status" value="1"/>
</dbReference>
<dbReference type="Gene3D" id="3.30.870.10">
    <property type="entry name" value="Endonuclease Chain A"/>
    <property type="match status" value="1"/>
</dbReference>
<dbReference type="EMBL" id="FOGV01000006">
    <property type="protein sequence ID" value="SER81311.1"/>
    <property type="molecule type" value="Genomic_DNA"/>
</dbReference>
<gene>
    <name evidence="2" type="ORF">SAMN05444126_10691</name>
</gene>
<accession>A0A1H9S8L9</accession>